<evidence type="ECO:0000256" key="5">
    <source>
        <dbReference type="ARBA" id="ARBA00022927"/>
    </source>
</evidence>
<evidence type="ECO:0000313" key="14">
    <source>
        <dbReference type="Proteomes" id="UP001516472"/>
    </source>
</evidence>
<evidence type="ECO:0000256" key="6">
    <source>
        <dbReference type="ARBA" id="ARBA00022989"/>
    </source>
</evidence>
<dbReference type="RefSeq" id="WP_193348857.1">
    <property type="nucleotide sequence ID" value="NZ_CBCSIP010000011.1"/>
</dbReference>
<name>A0ABR9PNI7_9BACT</name>
<feature type="domain" description="ABC transporter" evidence="10">
    <location>
        <begin position="497"/>
        <end position="730"/>
    </location>
</feature>
<reference evidence="13 14" key="1">
    <citation type="submission" date="2020-02" db="EMBL/GenBank/DDBJ databases">
        <authorList>
            <person name="Babadi Z.K."/>
            <person name="Risdian C."/>
            <person name="Ebrahimipour G.H."/>
            <person name="Wink J."/>
        </authorList>
    </citation>
    <scope>NUCLEOTIDE SEQUENCE [LARGE SCALE GENOMIC DNA]</scope>
    <source>
        <strain evidence="13 14">ZKHCc1 1396</strain>
    </source>
</reference>
<sequence length="750" mass="82271">MAPESKPSLQSRFPALRRLSARVGRHRIPEFRQMALTDCGAACLAMVLGYHGRHVTLQEVRESAGVARDGLTALTLLNAARRLGLRGRGASLDVDQLHFLPTATILHWRFTHFVVFERAEKDWVEIIDPAQGRRRVSMEVFRQSFTGVVLLLEPAEGFERGRSETPGLGRYIVPLFRQSGTLGRIFSLSLMLQLFTLAIPILTGVVVDRVIPRTDHSLLFVMGAGLLGLIVFQFLTSLVRGYLLTELRTRVDSELTLGTLEHLVSLSFPFFQLRPVGDLMMRLNMNAMVRDILSTGTLSTMLDGLLVLIYMAILLVASPLLCLLVLGLGALQLLVFALSQRKQRSLLSQNLEQDSRNQSYQLEMLAGMQTLKAFGVEARSVQLYSNLFVDSLNLSVKRGVLSTWVESFTSTLRLASPLLLLLLGAWRVMEGELTTGQMLGVNALASAVLVPLANLVSTAGQFLLLRTYLERLNDVMDAPPERSRDRVGRSLQLTGACELDHVSFRYDKSGPLVVQDVSVRILPGQMVAIVGRSGAGKSTLANLLLSLYLPTSGRIVMDGADLNDLDLQSVRSQMGVVLQEPSFFGTTVRANIALNDTDIPLDAVMSAAQQAQIHDDIMAMPLKYDTPLSSFGQGLSGGQRQRLGLARALVRKPAMLLLDEATSALDALTEARVHDALAALRCTRVVIAHRMSTVVNANLILVMEAGRLVEQGSHRELMARGGIYASLIHAQLRGHLPPDEEPLPMRVSGT</sequence>
<dbReference type="EMBL" id="JAAIYO010000003">
    <property type="protein sequence ID" value="MBE4749490.1"/>
    <property type="molecule type" value="Genomic_DNA"/>
</dbReference>
<dbReference type="Gene3D" id="1.20.1560.10">
    <property type="entry name" value="ABC transporter type 1, transmembrane domain"/>
    <property type="match status" value="1"/>
</dbReference>
<dbReference type="PROSITE" id="PS00211">
    <property type="entry name" value="ABC_TRANSPORTER_1"/>
    <property type="match status" value="1"/>
</dbReference>
<dbReference type="PANTHER" id="PTHR24221:SF654">
    <property type="entry name" value="ATP-BINDING CASSETTE SUB-FAMILY B MEMBER 6"/>
    <property type="match status" value="1"/>
</dbReference>
<keyword evidence="6 9" id="KW-1133">Transmembrane helix</keyword>
<dbReference type="Gene3D" id="3.40.50.300">
    <property type="entry name" value="P-loop containing nucleotide triphosphate hydrolases"/>
    <property type="match status" value="1"/>
</dbReference>
<keyword evidence="14" id="KW-1185">Reference proteome</keyword>
<feature type="domain" description="Peptidase C39" evidence="12">
    <location>
        <begin position="33"/>
        <end position="152"/>
    </location>
</feature>
<dbReference type="InterPro" id="IPR027417">
    <property type="entry name" value="P-loop_NTPase"/>
</dbReference>
<evidence type="ECO:0000256" key="8">
    <source>
        <dbReference type="ARBA" id="ARBA00043264"/>
    </source>
</evidence>
<evidence type="ECO:0000259" key="10">
    <source>
        <dbReference type="PROSITE" id="PS50893"/>
    </source>
</evidence>
<gene>
    <name evidence="13" type="ORF">G4177_15095</name>
</gene>
<evidence type="ECO:0000259" key="12">
    <source>
        <dbReference type="PROSITE" id="PS50990"/>
    </source>
</evidence>
<comment type="caution">
    <text evidence="13">The sequence shown here is derived from an EMBL/GenBank/DDBJ whole genome shotgun (WGS) entry which is preliminary data.</text>
</comment>
<organism evidence="13 14">
    <name type="scientific">Corallococcus soli</name>
    <dbReference type="NCBI Taxonomy" id="2710757"/>
    <lineage>
        <taxon>Bacteria</taxon>
        <taxon>Pseudomonadati</taxon>
        <taxon>Myxococcota</taxon>
        <taxon>Myxococcia</taxon>
        <taxon>Myxococcales</taxon>
        <taxon>Cystobacterineae</taxon>
        <taxon>Myxococcaceae</taxon>
        <taxon>Corallococcus</taxon>
    </lineage>
</organism>
<dbReference type="SMART" id="SM00382">
    <property type="entry name" value="AAA"/>
    <property type="match status" value="1"/>
</dbReference>
<evidence type="ECO:0000256" key="1">
    <source>
        <dbReference type="ARBA" id="ARBA00004651"/>
    </source>
</evidence>
<evidence type="ECO:0000256" key="2">
    <source>
        <dbReference type="ARBA" id="ARBA00022692"/>
    </source>
</evidence>
<accession>A0ABR9PNI7</accession>
<evidence type="ECO:0000256" key="7">
    <source>
        <dbReference type="ARBA" id="ARBA00023136"/>
    </source>
</evidence>
<evidence type="ECO:0000256" key="9">
    <source>
        <dbReference type="SAM" id="Phobius"/>
    </source>
</evidence>
<proteinExistence type="predicted"/>
<keyword evidence="5" id="KW-0653">Protein transport</keyword>
<dbReference type="Pfam" id="PF00005">
    <property type="entry name" value="ABC_tran"/>
    <property type="match status" value="1"/>
</dbReference>
<keyword evidence="4" id="KW-0067">ATP-binding</keyword>
<dbReference type="InterPro" id="IPR005074">
    <property type="entry name" value="Peptidase_C39"/>
</dbReference>
<dbReference type="InterPro" id="IPR017871">
    <property type="entry name" value="ABC_transporter-like_CS"/>
</dbReference>
<dbReference type="PROSITE" id="PS50893">
    <property type="entry name" value="ABC_TRANSPORTER_2"/>
    <property type="match status" value="1"/>
</dbReference>
<dbReference type="InterPro" id="IPR039421">
    <property type="entry name" value="Type_1_exporter"/>
</dbReference>
<keyword evidence="5" id="KW-0813">Transport</keyword>
<keyword evidence="7 9" id="KW-0472">Membrane</keyword>
<dbReference type="Gene3D" id="3.90.70.10">
    <property type="entry name" value="Cysteine proteinases"/>
    <property type="match status" value="1"/>
</dbReference>
<feature type="transmembrane region" description="Helical" evidence="9">
    <location>
        <begin position="307"/>
        <end position="338"/>
    </location>
</feature>
<feature type="domain" description="ABC transmembrane type-1" evidence="11">
    <location>
        <begin position="185"/>
        <end position="464"/>
    </location>
</feature>
<dbReference type="InterPro" id="IPR011527">
    <property type="entry name" value="ABC1_TM_dom"/>
</dbReference>
<evidence type="ECO:0000256" key="4">
    <source>
        <dbReference type="ARBA" id="ARBA00022840"/>
    </source>
</evidence>
<dbReference type="PROSITE" id="PS50990">
    <property type="entry name" value="PEPTIDASE_C39"/>
    <property type="match status" value="1"/>
</dbReference>
<feature type="transmembrane region" description="Helical" evidence="9">
    <location>
        <begin position="219"/>
        <end position="243"/>
    </location>
</feature>
<dbReference type="SUPFAM" id="SSF52540">
    <property type="entry name" value="P-loop containing nucleoside triphosphate hydrolases"/>
    <property type="match status" value="1"/>
</dbReference>
<comment type="subcellular location">
    <subcellularLocation>
        <location evidence="1">Cell membrane</location>
        <topology evidence="1">Multi-pass membrane protein</topology>
    </subcellularLocation>
</comment>
<keyword evidence="8" id="KW-0080">Bacteriocin transport</keyword>
<dbReference type="Pfam" id="PF00664">
    <property type="entry name" value="ABC_membrane"/>
    <property type="match status" value="1"/>
</dbReference>
<dbReference type="Pfam" id="PF03412">
    <property type="entry name" value="Peptidase_C39"/>
    <property type="match status" value="1"/>
</dbReference>
<dbReference type="Proteomes" id="UP001516472">
    <property type="component" value="Unassembled WGS sequence"/>
</dbReference>
<evidence type="ECO:0000313" key="13">
    <source>
        <dbReference type="EMBL" id="MBE4749490.1"/>
    </source>
</evidence>
<protein>
    <submittedName>
        <fullName evidence="13">Peptidase domain-containing ABC transporter</fullName>
    </submittedName>
</protein>
<dbReference type="PANTHER" id="PTHR24221">
    <property type="entry name" value="ATP-BINDING CASSETTE SUB-FAMILY B"/>
    <property type="match status" value="1"/>
</dbReference>
<dbReference type="InterPro" id="IPR003439">
    <property type="entry name" value="ABC_transporter-like_ATP-bd"/>
</dbReference>
<dbReference type="SUPFAM" id="SSF90123">
    <property type="entry name" value="ABC transporter transmembrane region"/>
    <property type="match status" value="1"/>
</dbReference>
<keyword evidence="2 9" id="KW-0812">Transmembrane</keyword>
<dbReference type="PROSITE" id="PS50929">
    <property type="entry name" value="ABC_TM1F"/>
    <property type="match status" value="1"/>
</dbReference>
<keyword evidence="3" id="KW-0547">Nucleotide-binding</keyword>
<evidence type="ECO:0000256" key="3">
    <source>
        <dbReference type="ARBA" id="ARBA00022741"/>
    </source>
</evidence>
<dbReference type="InterPro" id="IPR036640">
    <property type="entry name" value="ABC1_TM_sf"/>
</dbReference>
<feature type="transmembrane region" description="Helical" evidence="9">
    <location>
        <begin position="185"/>
        <end position="207"/>
    </location>
</feature>
<dbReference type="CDD" id="cd18779">
    <property type="entry name" value="ABC_6TM_T1SS_like"/>
    <property type="match status" value="1"/>
</dbReference>
<evidence type="ECO:0000259" key="11">
    <source>
        <dbReference type="PROSITE" id="PS50929"/>
    </source>
</evidence>
<dbReference type="InterPro" id="IPR003593">
    <property type="entry name" value="AAA+_ATPase"/>
</dbReference>